<dbReference type="RefSeq" id="WP_354297325.1">
    <property type="nucleotide sequence ID" value="NZ_JBEPLU010000001.1"/>
</dbReference>
<name>A0ABV2EGM1_9CAUL</name>
<comment type="caution">
    <text evidence="2">The sequence shown here is derived from an EMBL/GenBank/DDBJ whole genome shotgun (WGS) entry which is preliminary data.</text>
</comment>
<reference evidence="2 3" key="1">
    <citation type="submission" date="2024-06" db="EMBL/GenBank/DDBJ databases">
        <title>Genomic Encyclopedia of Type Strains, Phase IV (KMG-IV): sequencing the most valuable type-strain genomes for metagenomic binning, comparative biology and taxonomic classification.</title>
        <authorList>
            <person name="Goeker M."/>
        </authorList>
    </citation>
    <scope>NUCLEOTIDE SEQUENCE [LARGE SCALE GENOMIC DNA]</scope>
    <source>
        <strain evidence="2 3">DSM 17809</strain>
    </source>
</reference>
<accession>A0ABV2EGM1</accession>
<dbReference type="Pfam" id="PF02498">
    <property type="entry name" value="Bro-N"/>
    <property type="match status" value="1"/>
</dbReference>
<protein>
    <submittedName>
        <fullName evidence="2">DNA-damage-inducible protein D</fullName>
    </submittedName>
</protein>
<dbReference type="Proteomes" id="UP001549110">
    <property type="component" value="Unassembled WGS sequence"/>
</dbReference>
<sequence length="273" mass="30668">MTADLEVFHFEDDRPSFESLGRQNGFRYWLASDLMQMLDYSTMQPIHNAVNKAMAACAQLGIPISENFSETKTESGGKDCKLSRFACYLTVMNGDPKKPKVAQAQAYFITMAEAFRLHVQEAESIERVVIRGEVSDRETALSATVHARGIETIQFFQNAGYRGMYNLDLKQIRSKKGVPDGRSVLDFMGKTELAANLFRITQTEEKIRNEDITGQKPLERAAEHVGKGVRKTMIELSGVAPERLPPSEDIKKVKSALKRTGKEYAKLDAPRKK</sequence>
<evidence type="ECO:0000313" key="2">
    <source>
        <dbReference type="EMBL" id="MET3526189.1"/>
    </source>
</evidence>
<organism evidence="2 3">
    <name type="scientific">Phenylobacterium koreense</name>
    <dbReference type="NCBI Taxonomy" id="266125"/>
    <lineage>
        <taxon>Bacteria</taxon>
        <taxon>Pseudomonadati</taxon>
        <taxon>Pseudomonadota</taxon>
        <taxon>Alphaproteobacteria</taxon>
        <taxon>Caulobacterales</taxon>
        <taxon>Caulobacteraceae</taxon>
        <taxon>Phenylobacterium</taxon>
    </lineage>
</organism>
<feature type="domain" description="Bro-N" evidence="1">
    <location>
        <begin position="24"/>
        <end position="104"/>
    </location>
</feature>
<keyword evidence="3" id="KW-1185">Reference proteome</keyword>
<proteinExistence type="predicted"/>
<evidence type="ECO:0000313" key="3">
    <source>
        <dbReference type="Proteomes" id="UP001549110"/>
    </source>
</evidence>
<gene>
    <name evidence="2" type="ORF">ABID41_001284</name>
</gene>
<dbReference type="InterPro" id="IPR003497">
    <property type="entry name" value="BRO_N_domain"/>
</dbReference>
<dbReference type="EMBL" id="JBEPLU010000001">
    <property type="protein sequence ID" value="MET3526189.1"/>
    <property type="molecule type" value="Genomic_DNA"/>
</dbReference>
<evidence type="ECO:0000259" key="1">
    <source>
        <dbReference type="Pfam" id="PF02498"/>
    </source>
</evidence>